<keyword evidence="1" id="KW-1133">Transmembrane helix</keyword>
<accession>A0AAE3FJV1</accession>
<keyword evidence="1" id="KW-0472">Membrane</keyword>
<evidence type="ECO:0000256" key="1">
    <source>
        <dbReference type="SAM" id="Phobius"/>
    </source>
</evidence>
<organism evidence="2">
    <name type="scientific">Candidatus Aramenus sulfurataquae</name>
    <dbReference type="NCBI Taxonomy" id="1326980"/>
    <lineage>
        <taxon>Archaea</taxon>
        <taxon>Thermoproteota</taxon>
        <taxon>Thermoprotei</taxon>
        <taxon>Sulfolobales</taxon>
        <taxon>Sulfolobaceae</taxon>
        <taxon>Candidatus Aramenus</taxon>
    </lineage>
</organism>
<name>A0AAE3FJV1_9CREN</name>
<sequence>MKSKTLAVALIAVNMVIMSLSTKNVVYLVFNAILIVVIYVVVTLISKRFAEG</sequence>
<evidence type="ECO:0000313" key="2">
    <source>
        <dbReference type="EMBL" id="MCL7343288.1"/>
    </source>
</evidence>
<proteinExistence type="predicted"/>
<dbReference type="AlphaFoldDB" id="A0AAE3FJV1"/>
<dbReference type="EMBL" id="JZWS02000001">
    <property type="protein sequence ID" value="MCL7343288.1"/>
    <property type="molecule type" value="Genomic_DNA"/>
</dbReference>
<feature type="transmembrane region" description="Helical" evidence="1">
    <location>
        <begin position="28"/>
        <end position="46"/>
    </location>
</feature>
<comment type="caution">
    <text evidence="2">The sequence shown here is derived from an EMBL/GenBank/DDBJ whole genome shotgun (WGS) entry which is preliminary data.</text>
</comment>
<protein>
    <submittedName>
        <fullName evidence="2">Uncharacterized protein</fullName>
    </submittedName>
</protein>
<gene>
    <name evidence="2" type="ORF">TQ35_001720</name>
</gene>
<reference evidence="2" key="1">
    <citation type="submission" date="2022-05" db="EMBL/GenBank/DDBJ databases">
        <title>Metagenome Sequencing of an Archaeal-Dominated Microbial Community from a Hot Spring at the Los Azufres Geothermal Field, Mexico.</title>
        <authorList>
            <person name="Marin-Paredes R."/>
            <person name="Martinez-Romero E."/>
            <person name="Servin-Garciduenas L.E."/>
        </authorList>
    </citation>
    <scope>NUCLEOTIDE SEQUENCE</scope>
    <source>
        <strain evidence="2">AZ1-454</strain>
    </source>
</reference>
<keyword evidence="1" id="KW-0812">Transmembrane</keyword>